<feature type="chain" id="PRO_5039011817" evidence="1">
    <location>
        <begin position="22"/>
        <end position="67"/>
    </location>
</feature>
<sequence>MKLLVIAGITVLGLLNAPVAATDPSGWCEWTPDLDMSQCGLVVGVPPSGQLIDGPGDWSTGETRTKN</sequence>
<dbReference type="RefSeq" id="WP_078334739.1">
    <property type="nucleotide sequence ID" value="NZ_MAFQ01000008.1"/>
</dbReference>
<reference evidence="2 3" key="1">
    <citation type="journal article" date="2019" name="Sci. Rep.">
        <title>Extended insight into the Mycobacterium chelonae-abscessus complex through whole genome sequencing of Mycobacterium salmoniphilum outbreak and Mycobacterium salmoniphilum-like strains.</title>
        <authorList>
            <person name="Behra P.R.K."/>
            <person name="Das S."/>
            <person name="Pettersson B.M.F."/>
            <person name="Shirreff L."/>
            <person name="DuCote T."/>
            <person name="Jacobsson K.G."/>
            <person name="Ennis D.G."/>
            <person name="Kirsebom L.A."/>
        </authorList>
    </citation>
    <scope>NUCLEOTIDE SEQUENCE [LARGE SCALE GENOMIC DNA]</scope>
    <source>
        <strain evidence="2 3">DSM 45524</strain>
    </source>
</reference>
<evidence type="ECO:0000256" key="1">
    <source>
        <dbReference type="SAM" id="SignalP"/>
    </source>
</evidence>
<evidence type="ECO:0000313" key="2">
    <source>
        <dbReference type="EMBL" id="TDH23650.1"/>
    </source>
</evidence>
<name>A0A4R5PE02_9MYCO</name>
<accession>A0A4R5PE02</accession>
<evidence type="ECO:0000313" key="3">
    <source>
        <dbReference type="Proteomes" id="UP000295627"/>
    </source>
</evidence>
<comment type="caution">
    <text evidence="2">The sequence shown here is derived from an EMBL/GenBank/DDBJ whole genome shotgun (WGS) entry which is preliminary data.</text>
</comment>
<gene>
    <name evidence="2" type="ORF">EJ571_05105</name>
</gene>
<feature type="signal peptide" evidence="1">
    <location>
        <begin position="1"/>
        <end position="21"/>
    </location>
</feature>
<proteinExistence type="predicted"/>
<dbReference type="AlphaFoldDB" id="A0A4R5PE02"/>
<dbReference type="Proteomes" id="UP000295627">
    <property type="component" value="Unassembled WGS sequence"/>
</dbReference>
<protein>
    <submittedName>
        <fullName evidence="2">Uncharacterized protein</fullName>
    </submittedName>
</protein>
<organism evidence="2 3">
    <name type="scientific">Mycobacteroides franklinii</name>
    <dbReference type="NCBI Taxonomy" id="948102"/>
    <lineage>
        <taxon>Bacteria</taxon>
        <taxon>Bacillati</taxon>
        <taxon>Actinomycetota</taxon>
        <taxon>Actinomycetes</taxon>
        <taxon>Mycobacteriales</taxon>
        <taxon>Mycobacteriaceae</taxon>
        <taxon>Mycobacteroides</taxon>
    </lineage>
</organism>
<dbReference type="EMBL" id="RXLR01000010">
    <property type="protein sequence ID" value="TDH23650.1"/>
    <property type="molecule type" value="Genomic_DNA"/>
</dbReference>
<keyword evidence="1" id="KW-0732">Signal</keyword>